<organism evidence="1 2">
    <name type="scientific">Mycoplasma ovis str. Michigan</name>
    <dbReference type="NCBI Taxonomy" id="1415773"/>
    <lineage>
        <taxon>Bacteria</taxon>
        <taxon>Bacillati</taxon>
        <taxon>Mycoplasmatota</taxon>
        <taxon>Mollicutes</taxon>
        <taxon>Mycoplasmataceae</taxon>
        <taxon>Mycoplasma</taxon>
    </lineage>
</organism>
<name>A0ABN4BRP0_9MOLU</name>
<evidence type="ECO:0000313" key="1">
    <source>
        <dbReference type="EMBL" id="AHC40238.1"/>
    </source>
</evidence>
<keyword evidence="2" id="KW-1185">Reference proteome</keyword>
<evidence type="ECO:0000313" key="2">
    <source>
        <dbReference type="Proteomes" id="UP000018745"/>
    </source>
</evidence>
<evidence type="ECO:0008006" key="3">
    <source>
        <dbReference type="Google" id="ProtNLM"/>
    </source>
</evidence>
<dbReference type="EMBL" id="CP006935">
    <property type="protein sequence ID" value="AHC40238.1"/>
    <property type="molecule type" value="Genomic_DNA"/>
</dbReference>
<proteinExistence type="predicted"/>
<protein>
    <recommendedName>
        <fullName evidence="3">Lipoprotein</fullName>
    </recommendedName>
</protein>
<dbReference type="RefSeq" id="WP_024071139.1">
    <property type="nucleotide sequence ID" value="NC_023062.1"/>
</dbReference>
<sequence length="211" mass="23531">MNRISFPLIIKFVTFSSVVGCLTALPISFSGTKETIEGKYPNTSPKVRKVKSVILGKFNKGSGADFSLKNLDNIEKLLDGTKSKLTFKDLGMAWGGQELSEKDILFSPCQDGNFYLMKHVSNYQYRLEGAKDLQRTTPRCGWEKSKYENLPSVNLGWTKHTRGSTTISQITVGSCFISRDDKNDLKISCSPFSVGNEFVHGKLGEGNYLYD</sequence>
<dbReference type="Proteomes" id="UP000018745">
    <property type="component" value="Chromosome"/>
</dbReference>
<accession>A0ABN4BRP0</accession>
<reference evidence="1 2" key="1">
    <citation type="journal article" date="2014" name="Genome Announc.">
        <title>Complete Genome Sequence of Mycoplasma ovis Strain Michigan, a Hemoplasma of Sheep with Two Distinct 16S rRNA Genes.</title>
        <authorList>
            <person name="Deshuillers P.L."/>
            <person name="Santos A.P."/>
            <person name="do Nascimento N.C."/>
            <person name="Hampel J.A."/>
            <person name="Bergin I.L."/>
            <person name="Dyson M.C."/>
            <person name="Messick J.B."/>
        </authorList>
    </citation>
    <scope>NUCLEOTIDE SEQUENCE [LARGE SCALE GENOMIC DNA]</scope>
    <source>
        <strain evidence="1 2">Michigan</strain>
    </source>
</reference>
<gene>
    <name evidence="1" type="ORF">OVS_01765</name>
</gene>